<comment type="caution">
    <text evidence="1">The sequence shown here is derived from an EMBL/GenBank/DDBJ whole genome shotgun (WGS) entry which is preliminary data.</text>
</comment>
<dbReference type="RefSeq" id="WP_008951135.1">
    <property type="nucleotide sequence ID" value="NZ_AHTH01000040.1"/>
</dbReference>
<protein>
    <recommendedName>
        <fullName evidence="3">DUF4238 domain-containing protein</fullName>
    </recommendedName>
</protein>
<gene>
    <name evidence="1" type="ORF">AJE_12288</name>
</gene>
<dbReference type="eggNOG" id="ENOG5032TKS">
    <property type="taxonomic scope" value="Bacteria"/>
</dbReference>
<accession>H3ZGI5</accession>
<reference evidence="1 2" key="1">
    <citation type="journal article" date="2012" name="J. Bacteriol.">
        <title>Genome Sequence of Extracellular-Protease-Producing Alishewanella jeotgali Isolated from Traditional Korean Fermented Seafood.</title>
        <authorList>
            <person name="Jung J."/>
            <person name="Chun J."/>
            <person name="Park W."/>
        </authorList>
    </citation>
    <scope>NUCLEOTIDE SEQUENCE [LARGE SCALE GENOMIC DNA]</scope>
    <source>
        <strain evidence="1 2">KCTC 22429</strain>
    </source>
</reference>
<evidence type="ECO:0008006" key="3">
    <source>
        <dbReference type="Google" id="ProtNLM"/>
    </source>
</evidence>
<keyword evidence="2" id="KW-1185">Reference proteome</keyword>
<evidence type="ECO:0000313" key="1">
    <source>
        <dbReference type="EMBL" id="EHR40297.1"/>
    </source>
</evidence>
<dbReference type="InterPro" id="IPR025332">
    <property type="entry name" value="DUF4238"/>
</dbReference>
<dbReference type="Pfam" id="PF14022">
    <property type="entry name" value="DUF4238"/>
    <property type="match status" value="1"/>
</dbReference>
<sequence length="327" mass="37940">MAEYKLQHYVPKVLLRQFAHKREYAKNSENTHIGMVVISTEKIKTSIPYASQCAADYFYGKDLVIESKLGNIETAIGNIIKNTIGQEKSNIKHLSAEHLYLTIFSVYQYVRTEKALNFAKEVVEKNFSVIKEHSKLELVKKLADVANGQLTEEELLDFIDNVKLEVKKLHSPLFISANGIIASALKLKMKVLENKTKNPFIVSDNPLVYVPENDPICFYRMLLPLTPKLLLVFYDDKKYKIGNRKSSYHTIYNSQDVFYLNVLQYLNSSKNIYFSKQVSIKHLTEIIRSFKEMRFTENTNLTEINKRPFLNANRPSVSYKFNFVRKI</sequence>
<dbReference type="EMBL" id="AHTH01000040">
    <property type="protein sequence ID" value="EHR40297.1"/>
    <property type="molecule type" value="Genomic_DNA"/>
</dbReference>
<dbReference type="AlphaFoldDB" id="H3ZGI5"/>
<dbReference type="PATRIC" id="fig|1129374.4.peg.2437"/>
<evidence type="ECO:0000313" key="2">
    <source>
        <dbReference type="Proteomes" id="UP000012046"/>
    </source>
</evidence>
<name>H3ZGI5_9ALTE</name>
<organism evidence="1 2">
    <name type="scientific">Alishewanella jeotgali KCTC 22429</name>
    <dbReference type="NCBI Taxonomy" id="1129374"/>
    <lineage>
        <taxon>Bacteria</taxon>
        <taxon>Pseudomonadati</taxon>
        <taxon>Pseudomonadota</taxon>
        <taxon>Gammaproteobacteria</taxon>
        <taxon>Alteromonadales</taxon>
        <taxon>Alteromonadaceae</taxon>
        <taxon>Alishewanella</taxon>
    </lineage>
</organism>
<proteinExistence type="predicted"/>
<dbReference type="Proteomes" id="UP000012046">
    <property type="component" value="Unassembled WGS sequence"/>
</dbReference>